<evidence type="ECO:0000313" key="8">
    <source>
        <dbReference type="Proteomes" id="UP000512167"/>
    </source>
</evidence>
<keyword evidence="3" id="KW-0805">Transcription regulation</keyword>
<dbReference type="GO" id="GO:0003677">
    <property type="term" value="F:DNA binding"/>
    <property type="evidence" value="ECO:0007669"/>
    <property type="project" value="UniProtKB-KW"/>
</dbReference>
<dbReference type="CDD" id="cd00609">
    <property type="entry name" value="AAT_like"/>
    <property type="match status" value="1"/>
</dbReference>
<gene>
    <name evidence="7" type="ORF">HF295_03200</name>
</gene>
<organism evidence="7 8">
    <name type="scientific">Hujiaoplasma nucleasis</name>
    <dbReference type="NCBI Taxonomy" id="2725268"/>
    <lineage>
        <taxon>Bacteria</taxon>
        <taxon>Bacillati</taxon>
        <taxon>Mycoplasmatota</taxon>
        <taxon>Mollicutes</taxon>
        <taxon>Candidatus Izemoplasmatales</taxon>
        <taxon>Hujiaoplasmataceae</taxon>
        <taxon>Hujiaoplasma</taxon>
    </lineage>
</organism>
<evidence type="ECO:0000256" key="3">
    <source>
        <dbReference type="ARBA" id="ARBA00023015"/>
    </source>
</evidence>
<dbReference type="RefSeq" id="WP_312032409.1">
    <property type="nucleotide sequence ID" value="NZ_CP051151.1"/>
</dbReference>
<dbReference type="PANTHER" id="PTHR46577">
    <property type="entry name" value="HTH-TYPE TRANSCRIPTIONAL REGULATORY PROTEIN GABR"/>
    <property type="match status" value="1"/>
</dbReference>
<dbReference type="GO" id="GO:0030170">
    <property type="term" value="F:pyridoxal phosphate binding"/>
    <property type="evidence" value="ECO:0007669"/>
    <property type="project" value="InterPro"/>
</dbReference>
<accession>A0A7L6N3V3</accession>
<dbReference type="InterPro" id="IPR000524">
    <property type="entry name" value="Tscrpt_reg_HTH_GntR"/>
</dbReference>
<keyword evidence="4" id="KW-0238">DNA-binding</keyword>
<dbReference type="AlphaFoldDB" id="A0A7L6N3V3"/>
<keyword evidence="5" id="KW-0804">Transcription</keyword>
<dbReference type="Gene3D" id="1.10.10.10">
    <property type="entry name" value="Winged helix-like DNA-binding domain superfamily/Winged helix DNA-binding domain"/>
    <property type="match status" value="1"/>
</dbReference>
<dbReference type="Pfam" id="PF00155">
    <property type="entry name" value="Aminotran_1_2"/>
    <property type="match status" value="1"/>
</dbReference>
<dbReference type="InterPro" id="IPR015421">
    <property type="entry name" value="PyrdxlP-dep_Trfase_major"/>
</dbReference>
<sequence length="465" mass="54418">MMITFYFGDTKDMPMYEQLYKYLKEAIENNELHADEKLPSKRKLAAHLKISQTTIETAYMQLLAEGYIRSVPKVGYFVLSHLVFPKKRKVKETIKKKEVVTYAYDFKTNMVDADDFPYQKYAKIEREIILDKLSKSINKMDYFGLYSFREKIADILFAYRGIEAAPEQIVIGSGSEHLISLLVLLLGRDKLILTEDPSYIKNYLLYKEYGARVDVCDLDDQGMSIDQLKSLSADVIHITPAHQYPTGIITPISRRIELLDWVNENDHRYIVEDDYDSEFRFTGNPIPALKVLDEFDKVIYMNSFSKSISPSIRVSFMVLPRKLVKRYQESFSYFSCSVPITTQLALQAFIESNEFEKHLNRMKNIYKNKRDTLIKFLNLHFGHRISIKGSDAGLHFLVEIKTDLKEDQLIELAKKQSIRVYGLGEYYIKRIKRYPYPILIFGYSHLKLEDIENACVYLRQAWKEI</sequence>
<dbReference type="InterPro" id="IPR051446">
    <property type="entry name" value="HTH_trans_reg/aminotransferase"/>
</dbReference>
<keyword evidence="7" id="KW-0032">Aminotransferase</keyword>
<dbReference type="SMART" id="SM00345">
    <property type="entry name" value="HTH_GNTR"/>
    <property type="match status" value="1"/>
</dbReference>
<dbReference type="Proteomes" id="UP000512167">
    <property type="component" value="Chromosome"/>
</dbReference>
<keyword evidence="2" id="KW-0663">Pyridoxal phosphate</keyword>
<dbReference type="InterPro" id="IPR004839">
    <property type="entry name" value="Aminotransferase_I/II_large"/>
</dbReference>
<comment type="similarity">
    <text evidence="1">In the C-terminal section; belongs to the class-I pyridoxal-phosphate-dependent aminotransferase family.</text>
</comment>
<dbReference type="Gene3D" id="3.40.640.10">
    <property type="entry name" value="Type I PLP-dependent aspartate aminotransferase-like (Major domain)"/>
    <property type="match status" value="1"/>
</dbReference>
<dbReference type="InterPro" id="IPR015424">
    <property type="entry name" value="PyrdxlP-dep_Trfase"/>
</dbReference>
<dbReference type="CDD" id="cd07377">
    <property type="entry name" value="WHTH_GntR"/>
    <property type="match status" value="1"/>
</dbReference>
<evidence type="ECO:0000256" key="1">
    <source>
        <dbReference type="ARBA" id="ARBA00005384"/>
    </source>
</evidence>
<dbReference type="GO" id="GO:0008483">
    <property type="term" value="F:transaminase activity"/>
    <property type="evidence" value="ECO:0007669"/>
    <property type="project" value="UniProtKB-KW"/>
</dbReference>
<name>A0A7L6N3V3_9MOLU</name>
<reference evidence="7 8" key="1">
    <citation type="submission" date="2020-04" db="EMBL/GenBank/DDBJ databases">
        <authorList>
            <person name="Zheng R.K."/>
            <person name="Sun C.M."/>
        </authorList>
    </citation>
    <scope>NUCLEOTIDE SEQUENCE [LARGE SCALE GENOMIC DNA]</scope>
    <source>
        <strain evidence="8">zrk29</strain>
    </source>
</reference>
<keyword evidence="7" id="KW-0808">Transferase</keyword>
<evidence type="ECO:0000256" key="5">
    <source>
        <dbReference type="ARBA" id="ARBA00023163"/>
    </source>
</evidence>
<dbReference type="PRINTS" id="PR00035">
    <property type="entry name" value="HTHGNTR"/>
</dbReference>
<evidence type="ECO:0000259" key="6">
    <source>
        <dbReference type="PROSITE" id="PS50949"/>
    </source>
</evidence>
<dbReference type="SUPFAM" id="SSF53383">
    <property type="entry name" value="PLP-dependent transferases"/>
    <property type="match status" value="1"/>
</dbReference>
<dbReference type="InterPro" id="IPR036390">
    <property type="entry name" value="WH_DNA-bd_sf"/>
</dbReference>
<dbReference type="PANTHER" id="PTHR46577:SF1">
    <property type="entry name" value="HTH-TYPE TRANSCRIPTIONAL REGULATORY PROTEIN GABR"/>
    <property type="match status" value="1"/>
</dbReference>
<feature type="domain" description="HTH gntR-type" evidence="6">
    <location>
        <begin position="13"/>
        <end position="81"/>
    </location>
</feature>
<dbReference type="PROSITE" id="PS50949">
    <property type="entry name" value="HTH_GNTR"/>
    <property type="match status" value="1"/>
</dbReference>
<dbReference type="EMBL" id="CP051151">
    <property type="protein sequence ID" value="QLY39917.1"/>
    <property type="molecule type" value="Genomic_DNA"/>
</dbReference>
<dbReference type="SUPFAM" id="SSF46785">
    <property type="entry name" value="Winged helix' DNA-binding domain"/>
    <property type="match status" value="1"/>
</dbReference>
<evidence type="ECO:0000256" key="2">
    <source>
        <dbReference type="ARBA" id="ARBA00022898"/>
    </source>
</evidence>
<dbReference type="GO" id="GO:0003700">
    <property type="term" value="F:DNA-binding transcription factor activity"/>
    <property type="evidence" value="ECO:0007669"/>
    <property type="project" value="InterPro"/>
</dbReference>
<evidence type="ECO:0000256" key="4">
    <source>
        <dbReference type="ARBA" id="ARBA00023125"/>
    </source>
</evidence>
<dbReference type="KEGG" id="tbk:HF295_03200"/>
<keyword evidence="8" id="KW-1185">Reference proteome</keyword>
<protein>
    <submittedName>
        <fullName evidence="7">PLP-dependent aminotransferase family protein</fullName>
    </submittedName>
</protein>
<dbReference type="InterPro" id="IPR036388">
    <property type="entry name" value="WH-like_DNA-bd_sf"/>
</dbReference>
<dbReference type="Pfam" id="PF00392">
    <property type="entry name" value="GntR"/>
    <property type="match status" value="1"/>
</dbReference>
<proteinExistence type="inferred from homology"/>
<evidence type="ECO:0000313" key="7">
    <source>
        <dbReference type="EMBL" id="QLY39917.1"/>
    </source>
</evidence>